<reference evidence="2 3" key="1">
    <citation type="submission" date="2020-08" db="EMBL/GenBank/DDBJ databases">
        <title>Genome public.</title>
        <authorList>
            <person name="Liu C."/>
            <person name="Sun Q."/>
        </authorList>
    </citation>
    <scope>NUCLEOTIDE SEQUENCE [LARGE SCALE GENOMIC DNA]</scope>
    <source>
        <strain evidence="2 3">NSJ-79</strain>
    </source>
</reference>
<dbReference type="Gene3D" id="3.90.320.10">
    <property type="match status" value="1"/>
</dbReference>
<evidence type="ECO:0000313" key="3">
    <source>
        <dbReference type="Proteomes" id="UP000651475"/>
    </source>
</evidence>
<dbReference type="InterPro" id="IPR011335">
    <property type="entry name" value="Restrct_endonuc-II-like"/>
</dbReference>
<sequence>MEINNAIQRSDEWLKLRLGVLTGSEIGKLMKSSRKNGELFGDTARSYIYKKAAERDLVDDVKNDDDIWGMYKNQYSFSSKAMDFGTEWEWKARDLYEKTTGRRIVEVGSCKHPTIPNFASSPDGYFYDENTGEKGCLEIKVPNIDTYYKYRTEITKGTDLLTVNSDYYYQCLSHMACCEAQWTDFVCFNPFLKHNIHIVRILPDEKVFAEMEKRIRVANDIIDELIDAE</sequence>
<dbReference type="InterPro" id="IPR019080">
    <property type="entry name" value="YqaJ_viral_recombinase"/>
</dbReference>
<proteinExistence type="predicted"/>
<dbReference type="RefSeq" id="WP_186928866.1">
    <property type="nucleotide sequence ID" value="NZ_JACOOJ010000005.1"/>
</dbReference>
<dbReference type="InterPro" id="IPR051703">
    <property type="entry name" value="NF-kappa-B_Signaling_Reg"/>
</dbReference>
<dbReference type="PANTHER" id="PTHR46609:SF6">
    <property type="entry name" value="EXONUCLEASE, PHAGE-TYPE_RECB, C-TERMINAL DOMAIN-CONTAINING PROTEIN-RELATED"/>
    <property type="match status" value="1"/>
</dbReference>
<comment type="caution">
    <text evidence="2">The sequence shown here is derived from an EMBL/GenBank/DDBJ whole genome shotgun (WGS) entry which is preliminary data.</text>
</comment>
<dbReference type="Pfam" id="PF09588">
    <property type="entry name" value="YqaJ"/>
    <property type="match status" value="1"/>
</dbReference>
<dbReference type="EMBL" id="JACOOJ010000005">
    <property type="protein sequence ID" value="MBC5632082.1"/>
    <property type="molecule type" value="Genomic_DNA"/>
</dbReference>
<dbReference type="InterPro" id="IPR011604">
    <property type="entry name" value="PDDEXK-like_dom_sf"/>
</dbReference>
<protein>
    <submittedName>
        <fullName evidence="2">YqaJ viral recombinase family protein</fullName>
    </submittedName>
</protein>
<accession>A0ABR7DMB2</accession>
<organism evidence="2 3">
    <name type="scientific">Parabacteroides hominis</name>
    <dbReference type="NCBI Taxonomy" id="2763057"/>
    <lineage>
        <taxon>Bacteria</taxon>
        <taxon>Pseudomonadati</taxon>
        <taxon>Bacteroidota</taxon>
        <taxon>Bacteroidia</taxon>
        <taxon>Bacteroidales</taxon>
        <taxon>Tannerellaceae</taxon>
        <taxon>Parabacteroides</taxon>
    </lineage>
</organism>
<name>A0ABR7DMB2_9BACT</name>
<feature type="domain" description="YqaJ viral recombinase" evidence="1">
    <location>
        <begin position="12"/>
        <end position="180"/>
    </location>
</feature>
<keyword evidence="3" id="KW-1185">Reference proteome</keyword>
<gene>
    <name evidence="2" type="ORF">H8S65_04750</name>
</gene>
<evidence type="ECO:0000259" key="1">
    <source>
        <dbReference type="Pfam" id="PF09588"/>
    </source>
</evidence>
<dbReference type="CDD" id="cd22343">
    <property type="entry name" value="PDDEXK_lambda_exonuclease-like"/>
    <property type="match status" value="1"/>
</dbReference>
<dbReference type="PANTHER" id="PTHR46609">
    <property type="entry name" value="EXONUCLEASE, PHAGE-TYPE/RECB, C-TERMINAL DOMAIN-CONTAINING PROTEIN"/>
    <property type="match status" value="1"/>
</dbReference>
<evidence type="ECO:0000313" key="2">
    <source>
        <dbReference type="EMBL" id="MBC5632082.1"/>
    </source>
</evidence>
<dbReference type="SUPFAM" id="SSF52980">
    <property type="entry name" value="Restriction endonuclease-like"/>
    <property type="match status" value="1"/>
</dbReference>
<dbReference type="Proteomes" id="UP000651475">
    <property type="component" value="Unassembled WGS sequence"/>
</dbReference>